<dbReference type="Proteomes" id="UP000194280">
    <property type="component" value="Unassembled WGS sequence"/>
</dbReference>
<dbReference type="OrthoDB" id="3946700at2759"/>
<comment type="caution">
    <text evidence="2">The sequence shown here is derived from an EMBL/GenBank/DDBJ whole genome shotgun (WGS) entry which is preliminary data.</text>
</comment>
<feature type="region of interest" description="Disordered" evidence="1">
    <location>
        <begin position="39"/>
        <end position="79"/>
    </location>
</feature>
<evidence type="ECO:0000313" key="3">
    <source>
        <dbReference type="Proteomes" id="UP000194280"/>
    </source>
</evidence>
<dbReference type="EMBL" id="MUNK01000233">
    <property type="protein sequence ID" value="OTA24688.1"/>
    <property type="molecule type" value="Genomic_DNA"/>
</dbReference>
<evidence type="ECO:0000313" key="2">
    <source>
        <dbReference type="EMBL" id="OTA24688.1"/>
    </source>
</evidence>
<dbReference type="InParanoid" id="A0A1Z5SV99"/>
<proteinExistence type="predicted"/>
<reference evidence="2 3" key="1">
    <citation type="submission" date="2017-01" db="EMBL/GenBank/DDBJ databases">
        <title>The recent genome duplication of the halophilic yeast Hortaea werneckii: insights from long-read sequencing.</title>
        <authorList>
            <person name="Sinha S."/>
            <person name="Flibotte S."/>
            <person name="Neira M."/>
            <person name="Lenassi M."/>
            <person name="Gostincar C."/>
            <person name="Stajich J.E."/>
            <person name="Nislow C.E."/>
        </authorList>
    </citation>
    <scope>NUCLEOTIDE SEQUENCE [LARGE SCALE GENOMIC DNA]</scope>
    <source>
        <strain evidence="2 3">EXF-2000</strain>
    </source>
</reference>
<accession>A0A1Z5SV99</accession>
<organism evidence="2 3">
    <name type="scientific">Hortaea werneckii EXF-2000</name>
    <dbReference type="NCBI Taxonomy" id="1157616"/>
    <lineage>
        <taxon>Eukaryota</taxon>
        <taxon>Fungi</taxon>
        <taxon>Dikarya</taxon>
        <taxon>Ascomycota</taxon>
        <taxon>Pezizomycotina</taxon>
        <taxon>Dothideomycetes</taxon>
        <taxon>Dothideomycetidae</taxon>
        <taxon>Mycosphaerellales</taxon>
        <taxon>Teratosphaeriaceae</taxon>
        <taxon>Hortaea</taxon>
    </lineage>
</organism>
<name>A0A1Z5SV99_HORWE</name>
<sequence>MSLLNSGPDDLDAMRRIVERLARRDDVPDSWWMSMGLNLSRTRPQRARSPPRRGAGELASPAAGNRVQTGRVERGTSRL</sequence>
<evidence type="ECO:0000256" key="1">
    <source>
        <dbReference type="SAM" id="MobiDB-lite"/>
    </source>
</evidence>
<keyword evidence="3" id="KW-1185">Reference proteome</keyword>
<dbReference type="VEuPathDB" id="FungiDB:BTJ68_11080"/>
<protein>
    <submittedName>
        <fullName evidence="2">Uncharacterized protein</fullName>
    </submittedName>
</protein>
<gene>
    <name evidence="2" type="ORF">BTJ68_11080</name>
</gene>
<dbReference type="AlphaFoldDB" id="A0A1Z5SV99"/>